<keyword evidence="4" id="KW-0564">Palmitate</keyword>
<dbReference type="Pfam" id="PF04355">
    <property type="entry name" value="BamE"/>
    <property type="match status" value="1"/>
</dbReference>
<keyword evidence="2 4" id="KW-0472">Membrane</keyword>
<evidence type="ECO:0000256" key="4">
    <source>
        <dbReference type="HAMAP-Rule" id="MF_00925"/>
    </source>
</evidence>
<evidence type="ECO:0000256" key="2">
    <source>
        <dbReference type="ARBA" id="ARBA00023136"/>
    </source>
</evidence>
<evidence type="ECO:0000256" key="1">
    <source>
        <dbReference type="ARBA" id="ARBA00022729"/>
    </source>
</evidence>
<name>A0A450RTE4_9GAMM</name>
<dbReference type="GO" id="GO:0043165">
    <property type="term" value="P:Gram-negative-bacterium-type cell outer membrane assembly"/>
    <property type="evidence" value="ECO:0007669"/>
    <property type="project" value="UniProtKB-UniRule"/>
</dbReference>
<keyword evidence="3 4" id="KW-0998">Cell outer membrane</keyword>
<dbReference type="AlphaFoldDB" id="A0A450RTE4"/>
<dbReference type="InterPro" id="IPR037873">
    <property type="entry name" value="BamE-like"/>
</dbReference>
<dbReference type="GO" id="GO:1990063">
    <property type="term" value="C:Bam protein complex"/>
    <property type="evidence" value="ECO:0007669"/>
    <property type="project" value="TreeGrafter"/>
</dbReference>
<dbReference type="GO" id="GO:0030674">
    <property type="term" value="F:protein-macromolecule adaptor activity"/>
    <property type="evidence" value="ECO:0007669"/>
    <property type="project" value="TreeGrafter"/>
</dbReference>
<evidence type="ECO:0000259" key="6">
    <source>
        <dbReference type="Pfam" id="PF04355"/>
    </source>
</evidence>
<reference evidence="7" key="1">
    <citation type="submission" date="2019-02" db="EMBL/GenBank/DDBJ databases">
        <authorList>
            <person name="Gruber-Vodicka R. H."/>
            <person name="Seah K. B. B."/>
        </authorList>
    </citation>
    <scope>NUCLEOTIDE SEQUENCE</scope>
    <source>
        <strain evidence="7">BECK_DK47</strain>
    </source>
</reference>
<dbReference type="PROSITE" id="PS51257">
    <property type="entry name" value="PROKAR_LIPOPROTEIN"/>
    <property type="match status" value="1"/>
</dbReference>
<gene>
    <name evidence="4" type="primary">bamE</name>
    <name evidence="7" type="ORF">BECKDK2373B_GA0170837_100144</name>
</gene>
<accession>A0A450RTE4</accession>
<dbReference type="HAMAP" id="MF_00925">
    <property type="entry name" value="OM_assembly_BamE"/>
    <property type="match status" value="1"/>
</dbReference>
<dbReference type="PANTHER" id="PTHR37482:SF1">
    <property type="entry name" value="OUTER MEMBRANE PROTEIN ASSEMBLY FACTOR BAME"/>
    <property type="match status" value="1"/>
</dbReference>
<organism evidence="7">
    <name type="scientific">Candidatus Kentrum sp. DK</name>
    <dbReference type="NCBI Taxonomy" id="2126562"/>
    <lineage>
        <taxon>Bacteria</taxon>
        <taxon>Pseudomonadati</taxon>
        <taxon>Pseudomonadota</taxon>
        <taxon>Gammaproteobacteria</taxon>
        <taxon>Candidatus Kentrum</taxon>
    </lineage>
</organism>
<dbReference type="Gene3D" id="3.30.1450.10">
    <property type="match status" value="1"/>
</dbReference>
<feature type="compositionally biased region" description="Basic and acidic residues" evidence="5">
    <location>
        <begin position="128"/>
        <end position="138"/>
    </location>
</feature>
<feature type="region of interest" description="Disordered" evidence="5">
    <location>
        <begin position="109"/>
        <end position="138"/>
    </location>
</feature>
<comment type="function">
    <text evidence="4">Part of the outer membrane protein assembly complex, which is involved in assembly and insertion of beta-barrel proteins into the outer membrane.</text>
</comment>
<dbReference type="InterPro" id="IPR007450">
    <property type="entry name" value="BamE_dom"/>
</dbReference>
<comment type="subcellular location">
    <subcellularLocation>
        <location evidence="4">Cell outer membrane</location>
        <topology evidence="4">Lipid-anchor</topology>
    </subcellularLocation>
</comment>
<evidence type="ECO:0000256" key="5">
    <source>
        <dbReference type="SAM" id="MobiDB-lite"/>
    </source>
</evidence>
<sequence>MPRFLFLVAVIAALAGCGGLSLPQVAIPWVYKIDIKQGNVVTQEMLAKLKPGMDKEKVRFVLGTPLIVSAFGGDRWDYIYSLESGGKAREQRRISVFFTDDRLHHVEGDVVPHGPAGSGSSGGLQLKQARELPKPVSP</sequence>
<dbReference type="InterPro" id="IPR026592">
    <property type="entry name" value="BamE"/>
</dbReference>
<dbReference type="GO" id="GO:0051205">
    <property type="term" value="P:protein insertion into membrane"/>
    <property type="evidence" value="ECO:0007669"/>
    <property type="project" value="UniProtKB-UniRule"/>
</dbReference>
<comment type="similarity">
    <text evidence="4">Belongs to the BamE family.</text>
</comment>
<dbReference type="PANTHER" id="PTHR37482">
    <property type="entry name" value="OUTER MEMBRANE PROTEIN ASSEMBLY FACTOR BAME"/>
    <property type="match status" value="1"/>
</dbReference>
<evidence type="ECO:0000256" key="3">
    <source>
        <dbReference type="ARBA" id="ARBA00023237"/>
    </source>
</evidence>
<comment type="subunit">
    <text evidence="4">Part of the Bam complex.</text>
</comment>
<dbReference type="EMBL" id="CAADEX010000001">
    <property type="protein sequence ID" value="VFJ42421.1"/>
    <property type="molecule type" value="Genomic_DNA"/>
</dbReference>
<evidence type="ECO:0000313" key="7">
    <source>
        <dbReference type="EMBL" id="VFJ42421.1"/>
    </source>
</evidence>
<proteinExistence type="inferred from homology"/>
<feature type="domain" description="Outer membrane protein assembly factor BamE" evidence="6">
    <location>
        <begin position="38"/>
        <end position="105"/>
    </location>
</feature>
<keyword evidence="1 4" id="KW-0732">Signal</keyword>
<protein>
    <recommendedName>
        <fullName evidence="4">Outer membrane protein assembly factor BamE</fullName>
    </recommendedName>
</protein>
<keyword evidence="4" id="KW-0449">Lipoprotein</keyword>